<proteinExistence type="predicted"/>
<dbReference type="Proteomes" id="UP000309997">
    <property type="component" value="Unassembled WGS sequence"/>
</dbReference>
<gene>
    <name evidence="1" type="ORF">D5086_001413</name>
</gene>
<organism evidence="1 2">
    <name type="scientific">Populus alba</name>
    <name type="common">White poplar</name>
    <dbReference type="NCBI Taxonomy" id="43335"/>
    <lineage>
        <taxon>Eukaryota</taxon>
        <taxon>Viridiplantae</taxon>
        <taxon>Streptophyta</taxon>
        <taxon>Embryophyta</taxon>
        <taxon>Tracheophyta</taxon>
        <taxon>Spermatophyta</taxon>
        <taxon>Magnoliopsida</taxon>
        <taxon>eudicotyledons</taxon>
        <taxon>Gunneridae</taxon>
        <taxon>Pentapetalae</taxon>
        <taxon>rosids</taxon>
        <taxon>fabids</taxon>
        <taxon>Malpighiales</taxon>
        <taxon>Salicaceae</taxon>
        <taxon>Saliceae</taxon>
        <taxon>Populus</taxon>
    </lineage>
</organism>
<keyword evidence="2" id="KW-1185">Reference proteome</keyword>
<comment type="caution">
    <text evidence="1">The sequence shown here is derived from an EMBL/GenBank/DDBJ whole genome shotgun (WGS) entry which is preliminary data.</text>
</comment>
<protein>
    <submittedName>
        <fullName evidence="1">Uncharacterized protein</fullName>
    </submittedName>
</protein>
<name>A0ACC4CZ36_POPAL</name>
<evidence type="ECO:0000313" key="2">
    <source>
        <dbReference type="Proteomes" id="UP000309997"/>
    </source>
</evidence>
<reference evidence="1 2" key="1">
    <citation type="journal article" date="2024" name="Plant Biotechnol. J.">
        <title>Genome and CRISPR/Cas9 system of a widespread forest tree (Populus alba) in the world.</title>
        <authorList>
            <person name="Liu Y.J."/>
            <person name="Jiang P.F."/>
            <person name="Han X.M."/>
            <person name="Li X.Y."/>
            <person name="Wang H.M."/>
            <person name="Wang Y.J."/>
            <person name="Wang X.X."/>
            <person name="Zeng Q.Y."/>
        </authorList>
    </citation>
    <scope>NUCLEOTIDE SEQUENCE [LARGE SCALE GENOMIC DNA]</scope>
    <source>
        <strain evidence="2">cv. PAL-ZL1</strain>
    </source>
</reference>
<dbReference type="EMBL" id="RCHU02000001">
    <property type="protein sequence ID" value="KAL3610393.1"/>
    <property type="molecule type" value="Genomic_DNA"/>
</dbReference>
<sequence length="789" mass="87187">MQQSFKVLKSALNKTTPFSFLRRTLSSSLNNATNSCEDLENSVLVERGTNSRVVILNRPHVLNALTSPMGHRLTKLYESWANDPLVDFIVLKGNGRAFCAGGDVVRLYRLINEGKIEECKDCFRTFYSFVFLLSTYLKPHVAILDGITMGGGAGISVHGSFRIATDKTVFATPEVLIGLHPDAGASYYLSRLPGCLGEYLGLTGDTLSGEEMLACGLATHYSPNASVPLIEEQLGKLAAKDFSVMETFLTRFGQTANPSERSVLHRMNTLNKCFGHATVEEIVDSLESEAARTKDDWCISTVRKLREAPPLSLKVSLRSIREGRFRTLEQCLDREYRMTLRAISRQISNDFCEGVRARLVDKCFPPKARFRHINQKGGAAQLARYHVAKKSSHLWISYSKWRTKGKITITPLGYRIYEGPSLQLLKIRKRLTTFHEKRHPIPEFEIWVKSESLADSGPSVIESASEVVHVLARNALSLKPCTLLSNLEFLLLLRDYLEEDQEMKPASSLPAIPQPQTPREPMEFLSRSWSLSASEISKALAQKQKQFFAEKNPYTFAEIIVAPQASGKVVNSKSPRTGSLGKWFHHKEFSSREVRKKDKARTENAHMHSAVSIAGLAAALAAVTAAGNSSGSSSKMNMALASATELLASHCIELAESAGADHDRMASVVRSAVDIQSPGDLMTLTAAAATALRGEAALKARLPKEARRNAAISPYDRGVANTPHWTSLNGPLEEPGPPCVGELLQQTKKGALRWKHVTVYIKNSQVASRIVRKVKLTELRNLLQSSFLQ</sequence>
<evidence type="ECO:0000313" key="1">
    <source>
        <dbReference type="EMBL" id="KAL3610393.1"/>
    </source>
</evidence>
<accession>A0ACC4CZ36</accession>